<dbReference type="Proteomes" id="UP000037288">
    <property type="component" value="Unassembled WGS sequence"/>
</dbReference>
<reference evidence="3" key="1">
    <citation type="submission" date="2015-07" db="EMBL/GenBank/DDBJ databases">
        <title>Draft genome sequence of Streptomyces sp. CMAA 1322, a bacterium isolated from Caatinga biome, from dry forest semiarid of Brazil.</title>
        <authorList>
            <person name="Santos S.N."/>
            <person name="Gacesa R."/>
            <person name="Taketani R.G."/>
            <person name="Long P.F."/>
            <person name="Melo I.S."/>
        </authorList>
    </citation>
    <scope>NUCLEOTIDE SEQUENCE [LARGE SCALE GENOMIC DNA]</scope>
    <source>
        <strain evidence="3">CMAA 1322</strain>
    </source>
</reference>
<organism evidence="2 3">
    <name type="scientific">Streptomyces caatingaensis</name>
    <dbReference type="NCBI Taxonomy" id="1678637"/>
    <lineage>
        <taxon>Bacteria</taxon>
        <taxon>Bacillati</taxon>
        <taxon>Actinomycetota</taxon>
        <taxon>Actinomycetes</taxon>
        <taxon>Kitasatosporales</taxon>
        <taxon>Streptomycetaceae</taxon>
        <taxon>Streptomyces</taxon>
    </lineage>
</organism>
<dbReference type="OrthoDB" id="4157869at2"/>
<dbReference type="RefSeq" id="WP_049714202.1">
    <property type="nucleotide sequence ID" value="NZ_LFXA01000002.1"/>
</dbReference>
<dbReference type="EMBL" id="LFXA01000002">
    <property type="protein sequence ID" value="KNB53493.1"/>
    <property type="molecule type" value="Genomic_DNA"/>
</dbReference>
<feature type="region of interest" description="Disordered" evidence="1">
    <location>
        <begin position="552"/>
        <end position="586"/>
    </location>
</feature>
<feature type="compositionally biased region" description="Basic residues" evidence="1">
    <location>
        <begin position="574"/>
        <end position="586"/>
    </location>
</feature>
<dbReference type="AlphaFoldDB" id="A0A0K9XJK5"/>
<keyword evidence="3" id="KW-1185">Reference proteome</keyword>
<evidence type="ECO:0000256" key="1">
    <source>
        <dbReference type="SAM" id="MobiDB-lite"/>
    </source>
</evidence>
<gene>
    <name evidence="2" type="ORF">AC230_02160</name>
</gene>
<name>A0A0K9XJK5_9ACTN</name>
<evidence type="ECO:0000313" key="2">
    <source>
        <dbReference type="EMBL" id="KNB53493.1"/>
    </source>
</evidence>
<accession>A0A0K9XJK5</accession>
<dbReference type="PATRIC" id="fig|1678637.3.peg.459"/>
<protein>
    <submittedName>
        <fullName evidence="2">Uncharacterized protein</fullName>
    </submittedName>
</protein>
<proteinExistence type="predicted"/>
<comment type="caution">
    <text evidence="2">The sequence shown here is derived from an EMBL/GenBank/DDBJ whole genome shotgun (WGS) entry which is preliminary data.</text>
</comment>
<evidence type="ECO:0000313" key="3">
    <source>
        <dbReference type="Proteomes" id="UP000037288"/>
    </source>
</evidence>
<sequence>MLIRQAEFDDARKLTGTLVNDPNLWSTTALLVEDGLAHNADRLSPLLAAWSQIAVAATGASGPPFAGVTDPEARWVHLGRDLCGAACQGEPADITSAAERCTVELAPDERVLLVEHLGKHVSDTLRLAGGLEELLEQDKAHEEFAAAPNAGWVSAAAWAICALTEMHHAEADRAITRLVADEGHGASLWRTWAQVAASIMSPEYLKHLTPFPQDSATYPVGLPQRAVEAVHGTTRMIKRAQAEFAAQSQDDQVMLAFELAMMIAAVRAQPARKAARQAERVIGHAPLDAEQEAMRSVVGSLMDELPDGIVERTGRMHALSRRAVLAFIDEDAQTLAAVVDRIASWDDDPGRLPYPQPRFQFASRQALALANDLFYQAETHGAHISNRAAAGGAGDLIARHAPAEHRAAAQRLLTAMNEDGRDAEFSPTAGDEAPGLLAFAATAAWLCVHPKVHRSRESARLALIQEIRESEAKALKTPDREMINEISDQDALHLLGQLYDGDYPLPRDAGERAVWEADIIAVAKQHLLETPADATTPEQKAALCERVSAILRAAEGTPRRTPPPPDRTGVVRTQPKRTPKRKRKGK</sequence>